<organism evidence="1 2">
    <name type="scientific">Granulicella mallensis</name>
    <dbReference type="NCBI Taxonomy" id="940614"/>
    <lineage>
        <taxon>Bacteria</taxon>
        <taxon>Pseudomonadati</taxon>
        <taxon>Acidobacteriota</taxon>
        <taxon>Terriglobia</taxon>
        <taxon>Terriglobales</taxon>
        <taxon>Acidobacteriaceae</taxon>
        <taxon>Granulicella</taxon>
    </lineage>
</organism>
<proteinExistence type="predicted"/>
<sequence>MRQVFLIYAIEFKEAAYPQNANEGTLSKSSIQIAASRDLDAE</sequence>
<name>A0A7W7ZUV7_9BACT</name>
<evidence type="ECO:0000313" key="2">
    <source>
        <dbReference type="Proteomes" id="UP000584867"/>
    </source>
</evidence>
<comment type="caution">
    <text evidence="1">The sequence shown here is derived from an EMBL/GenBank/DDBJ whole genome shotgun (WGS) entry which is preliminary data.</text>
</comment>
<dbReference type="EMBL" id="JACHIO010000030">
    <property type="protein sequence ID" value="MBB5066600.1"/>
    <property type="molecule type" value="Genomic_DNA"/>
</dbReference>
<evidence type="ECO:0000313" key="1">
    <source>
        <dbReference type="EMBL" id="MBB5066600.1"/>
    </source>
</evidence>
<protein>
    <submittedName>
        <fullName evidence="1">Uncharacterized protein</fullName>
    </submittedName>
</protein>
<dbReference type="AlphaFoldDB" id="A0A7W7ZUV7"/>
<dbReference type="RefSeq" id="WP_260331315.1">
    <property type="nucleotide sequence ID" value="NZ_JACHIO010000030.1"/>
</dbReference>
<gene>
    <name evidence="1" type="ORF">HDF15_004981</name>
</gene>
<accession>A0A7W7ZUV7</accession>
<reference evidence="1 2" key="1">
    <citation type="submission" date="2020-08" db="EMBL/GenBank/DDBJ databases">
        <title>Genomic Encyclopedia of Type Strains, Phase IV (KMG-V): Genome sequencing to study the core and pangenomes of soil and plant-associated prokaryotes.</title>
        <authorList>
            <person name="Whitman W."/>
        </authorList>
    </citation>
    <scope>NUCLEOTIDE SEQUENCE [LARGE SCALE GENOMIC DNA]</scope>
    <source>
        <strain evidence="1 2">X5P3</strain>
    </source>
</reference>
<dbReference type="Proteomes" id="UP000584867">
    <property type="component" value="Unassembled WGS sequence"/>
</dbReference>